<name>A0A2T5ITI3_9GAMM</name>
<dbReference type="RefSeq" id="WP_107866857.1">
    <property type="nucleotide sequence ID" value="NZ_QAON01000021.1"/>
</dbReference>
<comment type="caution">
    <text evidence="5">The sequence shown here is derived from an EMBL/GenBank/DDBJ whole genome shotgun (WGS) entry which is preliminary data.</text>
</comment>
<dbReference type="Proteomes" id="UP000244223">
    <property type="component" value="Unassembled WGS sequence"/>
</dbReference>
<keyword evidence="1 5" id="KW-0489">Methyltransferase</keyword>
<accession>A0A2T5ITI3</accession>
<proteinExistence type="predicted"/>
<evidence type="ECO:0000313" key="5">
    <source>
        <dbReference type="EMBL" id="PTQ87173.1"/>
    </source>
</evidence>
<feature type="domain" description="Methyltransferase type 11" evidence="4">
    <location>
        <begin position="44"/>
        <end position="137"/>
    </location>
</feature>
<gene>
    <name evidence="5" type="ORF">C8N29_1218</name>
</gene>
<evidence type="ECO:0000256" key="3">
    <source>
        <dbReference type="ARBA" id="ARBA00022691"/>
    </source>
</evidence>
<keyword evidence="6" id="KW-1185">Reference proteome</keyword>
<dbReference type="OrthoDB" id="9811589at2"/>
<dbReference type="InterPro" id="IPR013216">
    <property type="entry name" value="Methyltransf_11"/>
</dbReference>
<evidence type="ECO:0000313" key="6">
    <source>
        <dbReference type="Proteomes" id="UP000244223"/>
    </source>
</evidence>
<reference evidence="5 6" key="1">
    <citation type="submission" date="2018-04" db="EMBL/GenBank/DDBJ databases">
        <title>Genomic Encyclopedia of Archaeal and Bacterial Type Strains, Phase II (KMG-II): from individual species to whole genera.</title>
        <authorList>
            <person name="Goeker M."/>
        </authorList>
    </citation>
    <scope>NUCLEOTIDE SEQUENCE [LARGE SCALE GENOMIC DNA]</scope>
    <source>
        <strain evidence="5 6">DSM 5822</strain>
    </source>
</reference>
<dbReference type="AlphaFoldDB" id="A0A2T5ITI3"/>
<keyword evidence="2 5" id="KW-0808">Transferase</keyword>
<dbReference type="GO" id="GO:0008757">
    <property type="term" value="F:S-adenosylmethionine-dependent methyltransferase activity"/>
    <property type="evidence" value="ECO:0007669"/>
    <property type="project" value="InterPro"/>
</dbReference>
<dbReference type="InterPro" id="IPR029063">
    <property type="entry name" value="SAM-dependent_MTases_sf"/>
</dbReference>
<dbReference type="GO" id="GO:0032259">
    <property type="term" value="P:methylation"/>
    <property type="evidence" value="ECO:0007669"/>
    <property type="project" value="UniProtKB-KW"/>
</dbReference>
<dbReference type="SUPFAM" id="SSF53335">
    <property type="entry name" value="S-adenosyl-L-methionine-dependent methyltransferases"/>
    <property type="match status" value="1"/>
</dbReference>
<keyword evidence="3" id="KW-0949">S-adenosyl-L-methionine</keyword>
<evidence type="ECO:0000259" key="4">
    <source>
        <dbReference type="Pfam" id="PF08241"/>
    </source>
</evidence>
<dbReference type="Gene3D" id="3.40.50.150">
    <property type="entry name" value="Vaccinia Virus protein VP39"/>
    <property type="match status" value="1"/>
</dbReference>
<dbReference type="PANTHER" id="PTHR43464:SF19">
    <property type="entry name" value="UBIQUINONE BIOSYNTHESIS O-METHYLTRANSFERASE, MITOCHONDRIAL"/>
    <property type="match status" value="1"/>
</dbReference>
<dbReference type="EMBL" id="QAON01000021">
    <property type="protein sequence ID" value="PTQ87173.1"/>
    <property type="molecule type" value="Genomic_DNA"/>
</dbReference>
<dbReference type="CDD" id="cd02440">
    <property type="entry name" value="AdoMet_MTases"/>
    <property type="match status" value="1"/>
</dbReference>
<dbReference type="Pfam" id="PF08241">
    <property type="entry name" value="Methyltransf_11"/>
    <property type="match status" value="1"/>
</dbReference>
<organism evidence="5 6">
    <name type="scientific">Agitococcus lubricus</name>
    <dbReference type="NCBI Taxonomy" id="1077255"/>
    <lineage>
        <taxon>Bacteria</taxon>
        <taxon>Pseudomonadati</taxon>
        <taxon>Pseudomonadota</taxon>
        <taxon>Gammaproteobacteria</taxon>
        <taxon>Moraxellales</taxon>
        <taxon>Moraxellaceae</taxon>
        <taxon>Agitococcus</taxon>
    </lineage>
</organism>
<evidence type="ECO:0000256" key="1">
    <source>
        <dbReference type="ARBA" id="ARBA00022603"/>
    </source>
</evidence>
<dbReference type="PANTHER" id="PTHR43464">
    <property type="entry name" value="METHYLTRANSFERASE"/>
    <property type="match status" value="1"/>
</dbReference>
<evidence type="ECO:0000256" key="2">
    <source>
        <dbReference type="ARBA" id="ARBA00022679"/>
    </source>
</evidence>
<protein>
    <submittedName>
        <fullName evidence="5">Methyltransferase family protein</fullName>
    </submittedName>
</protein>
<sequence length="196" mass="22428">MDIQTITAYNQDAQSIAVLHATLIPEKLYQQINSHFIKHGQTADIGCGIGRDSFYLQQQGYMVTGVDASVAMLAQARELYPSLNLHQDYLPDLTTLSENYFDNILCSAVLMHLNKQDVEKACLRLLALLKTNGILIITLRGTHQSDKRENGKFYEDIDIKELCQLFQQHYANVVEHEIDLEPKRQLTWHNLVIKKN</sequence>